<gene>
    <name evidence="3" type="primary">ABSGL_13653.1 scaffold 14267</name>
</gene>
<sequence>MTDENDDFQEMVEPSGRKHARLQSTQLEISTRCSLCTALWSNRGPHRIVSLMCGHTFGEKDAIRRPHLRPIWPNKIIHDNDSILKLKLELEQAQATLEDILRQLDNTNSQYLQCCSALREIPDDHPVPSQDPPQPPQKTLPPPLLDAPDASFQLVDTMMLSNERQVARVMTVVPDEEMVVATMKKGTQSHGLYKLSLRDLRSSEYLGNHTGLVRDVKSSVNVIDNGNVTLLSTGLDKTLKLTSASNNCTVLS</sequence>
<dbReference type="PANTHER" id="PTHR16047:SF7">
    <property type="entry name" value="E3 UBIQUITIN-PROTEIN LIGASE RFWD3"/>
    <property type="match status" value="1"/>
</dbReference>
<feature type="region of interest" description="Disordered" evidence="2">
    <location>
        <begin position="1"/>
        <end position="23"/>
    </location>
</feature>
<dbReference type="AlphaFoldDB" id="A0A163KFV9"/>
<dbReference type="GO" id="GO:0016567">
    <property type="term" value="P:protein ubiquitination"/>
    <property type="evidence" value="ECO:0007669"/>
    <property type="project" value="InterPro"/>
</dbReference>
<dbReference type="InParanoid" id="A0A163KFV9"/>
<feature type="region of interest" description="Disordered" evidence="2">
    <location>
        <begin position="122"/>
        <end position="144"/>
    </location>
</feature>
<dbReference type="GO" id="GO:0036297">
    <property type="term" value="P:interstrand cross-link repair"/>
    <property type="evidence" value="ECO:0007669"/>
    <property type="project" value="InterPro"/>
</dbReference>
<dbReference type="STRING" id="4829.A0A163KFV9"/>
<evidence type="ECO:0000313" key="4">
    <source>
        <dbReference type="Proteomes" id="UP000078561"/>
    </source>
</evidence>
<name>A0A163KFV9_ABSGL</name>
<feature type="coiled-coil region" evidence="1">
    <location>
        <begin position="83"/>
        <end position="110"/>
    </location>
</feature>
<dbReference type="OrthoDB" id="8062037at2759"/>
<feature type="compositionally biased region" description="Acidic residues" evidence="2">
    <location>
        <begin position="1"/>
        <end position="10"/>
    </location>
</feature>
<dbReference type="GO" id="GO:0005634">
    <property type="term" value="C:nucleus"/>
    <property type="evidence" value="ECO:0007669"/>
    <property type="project" value="InterPro"/>
</dbReference>
<dbReference type="PANTHER" id="PTHR16047">
    <property type="entry name" value="RFWD3 PROTEIN"/>
    <property type="match status" value="1"/>
</dbReference>
<dbReference type="GO" id="GO:0004842">
    <property type="term" value="F:ubiquitin-protein transferase activity"/>
    <property type="evidence" value="ECO:0007669"/>
    <property type="project" value="InterPro"/>
</dbReference>
<dbReference type="Proteomes" id="UP000078561">
    <property type="component" value="Unassembled WGS sequence"/>
</dbReference>
<dbReference type="OMA" id="HQNTIRD"/>
<accession>A0A163KFV9</accession>
<protein>
    <submittedName>
        <fullName evidence="3">Uncharacterized protein</fullName>
    </submittedName>
</protein>
<proteinExistence type="predicted"/>
<dbReference type="InterPro" id="IPR037381">
    <property type="entry name" value="RFWD3"/>
</dbReference>
<dbReference type="EMBL" id="LT554871">
    <property type="protein sequence ID" value="SAM07995.1"/>
    <property type="molecule type" value="Genomic_DNA"/>
</dbReference>
<evidence type="ECO:0000256" key="1">
    <source>
        <dbReference type="SAM" id="Coils"/>
    </source>
</evidence>
<reference evidence="3" key="1">
    <citation type="submission" date="2016-04" db="EMBL/GenBank/DDBJ databases">
        <authorList>
            <person name="Evans L.H."/>
            <person name="Alamgir A."/>
            <person name="Owens N."/>
            <person name="Weber N.D."/>
            <person name="Virtaneva K."/>
            <person name="Barbian K."/>
            <person name="Babar A."/>
            <person name="Rosenke K."/>
        </authorList>
    </citation>
    <scope>NUCLEOTIDE SEQUENCE [LARGE SCALE GENOMIC DNA]</scope>
    <source>
        <strain evidence="3">CBS 101.48</strain>
    </source>
</reference>
<keyword evidence="1" id="KW-0175">Coiled coil</keyword>
<feature type="compositionally biased region" description="Pro residues" evidence="2">
    <location>
        <begin position="129"/>
        <end position="144"/>
    </location>
</feature>
<evidence type="ECO:0000313" key="3">
    <source>
        <dbReference type="EMBL" id="SAM07995.1"/>
    </source>
</evidence>
<evidence type="ECO:0000256" key="2">
    <source>
        <dbReference type="SAM" id="MobiDB-lite"/>
    </source>
</evidence>
<keyword evidence="4" id="KW-1185">Reference proteome</keyword>
<organism evidence="3">
    <name type="scientific">Absidia glauca</name>
    <name type="common">Pin mould</name>
    <dbReference type="NCBI Taxonomy" id="4829"/>
    <lineage>
        <taxon>Eukaryota</taxon>
        <taxon>Fungi</taxon>
        <taxon>Fungi incertae sedis</taxon>
        <taxon>Mucoromycota</taxon>
        <taxon>Mucoromycotina</taxon>
        <taxon>Mucoromycetes</taxon>
        <taxon>Mucorales</taxon>
        <taxon>Cunninghamellaceae</taxon>
        <taxon>Absidia</taxon>
    </lineage>
</organism>